<dbReference type="EMBL" id="QWGB01000005">
    <property type="protein sequence ID" value="RIJ24309.1"/>
    <property type="molecule type" value="Genomic_DNA"/>
</dbReference>
<evidence type="ECO:0000313" key="1">
    <source>
        <dbReference type="EMBL" id="RIJ24309.1"/>
    </source>
</evidence>
<keyword evidence="2" id="KW-1185">Reference proteome</keyword>
<comment type="caution">
    <text evidence="1">The sequence shown here is derived from an EMBL/GenBank/DDBJ whole genome shotgun (WGS) entry which is preliminary data.</text>
</comment>
<name>A0A399R4F7_9PROT</name>
<evidence type="ECO:0000313" key="2">
    <source>
        <dbReference type="Proteomes" id="UP000265431"/>
    </source>
</evidence>
<dbReference type="AlphaFoldDB" id="A0A399R4F7"/>
<dbReference type="Proteomes" id="UP000265431">
    <property type="component" value="Unassembled WGS sequence"/>
</dbReference>
<gene>
    <name evidence="1" type="ORF">D1224_08725</name>
</gene>
<sequence length="465" mass="51796">MVALGLALMVSCASREPIGNGALRTNAEIAKTEQQFVLLNILRRAAGEPAFFASLSNIDSRSRGDLLLGADVPANFVFDNADLLPGFTLQDSTPRYTVSQLNNAAFIRIMTRPLELGIVERLLAQSYDREFVLTLVVDEIGWSGLPIHNKSESFGPSFLRRRLRLLTALGLSTEPLLGDNTIIEDMSQEDVLGLIEEQGIATDRLSIVPDRKTKAFDIIGEPGGFRLCFRHPPVLDIEDLSDQESARVVDLTCRAWVVSQLGSANLGGRDLKRLDNEQKRRLLENVSTEIEARRRILEAVDSVERTSDDTVPLDRLIRGLRAQSESGEEDGVGEQELGRLEHFGELAVSIRSPYEILDFAAQIARRDLTGDTRERRRTLPDTAYESTAENCWTTPHACDQHILFRVHEGRSANSVPYRGRDWHIVDTLDDPDDRSIELLSMLMLLQSLATQSDDLADSPRVTVVP</sequence>
<proteinExistence type="predicted"/>
<protein>
    <submittedName>
        <fullName evidence="1">Uncharacterized protein</fullName>
    </submittedName>
</protein>
<accession>A0A399R4F7</accession>
<reference evidence="1 2" key="1">
    <citation type="submission" date="2018-08" db="EMBL/GenBank/DDBJ databases">
        <title>Henriciella mobilis sp. nov., isolated from seawater.</title>
        <authorList>
            <person name="Cheng H."/>
            <person name="Wu Y.-H."/>
            <person name="Xu X.-W."/>
            <person name="Guo L.-L."/>
        </authorList>
    </citation>
    <scope>NUCLEOTIDE SEQUENCE [LARGE SCALE GENOMIC DNA]</scope>
    <source>
        <strain evidence="1 2">CCUG66934</strain>
    </source>
</reference>
<organism evidence="1 2">
    <name type="scientific">Henriciella barbarensis</name>
    <dbReference type="NCBI Taxonomy" id="86342"/>
    <lineage>
        <taxon>Bacteria</taxon>
        <taxon>Pseudomonadati</taxon>
        <taxon>Pseudomonadota</taxon>
        <taxon>Alphaproteobacteria</taxon>
        <taxon>Hyphomonadales</taxon>
        <taxon>Hyphomonadaceae</taxon>
        <taxon>Henriciella</taxon>
    </lineage>
</organism>